<dbReference type="InterPro" id="IPR003838">
    <property type="entry name" value="ABC3_permease_C"/>
</dbReference>
<keyword evidence="4 6" id="KW-1133">Transmembrane helix</keyword>
<dbReference type="RefSeq" id="WP_118656916.1">
    <property type="nucleotide sequence ID" value="NZ_JACOOK010000005.1"/>
</dbReference>
<evidence type="ECO:0000259" key="8">
    <source>
        <dbReference type="Pfam" id="PF12704"/>
    </source>
</evidence>
<dbReference type="PANTHER" id="PTHR30572:SF18">
    <property type="entry name" value="ABC-TYPE MACROLIDE FAMILY EXPORT SYSTEM PERMEASE COMPONENT 2"/>
    <property type="match status" value="1"/>
</dbReference>
<evidence type="ECO:0000313" key="10">
    <source>
        <dbReference type="Proteomes" id="UP000636891"/>
    </source>
</evidence>
<feature type="transmembrane region" description="Helical" evidence="6">
    <location>
        <begin position="421"/>
        <end position="440"/>
    </location>
</feature>
<name>A0ABR7CNS3_9BACT</name>
<organism evidence="9 10">
    <name type="scientific">Alistipes hominis</name>
    <dbReference type="NCBI Taxonomy" id="2763015"/>
    <lineage>
        <taxon>Bacteria</taxon>
        <taxon>Pseudomonadati</taxon>
        <taxon>Bacteroidota</taxon>
        <taxon>Bacteroidia</taxon>
        <taxon>Bacteroidales</taxon>
        <taxon>Rikenellaceae</taxon>
        <taxon>Alistipes</taxon>
    </lineage>
</organism>
<keyword evidence="10" id="KW-1185">Reference proteome</keyword>
<evidence type="ECO:0000259" key="7">
    <source>
        <dbReference type="Pfam" id="PF02687"/>
    </source>
</evidence>
<feature type="transmembrane region" description="Helical" evidence="6">
    <location>
        <begin position="335"/>
        <end position="353"/>
    </location>
</feature>
<evidence type="ECO:0000313" key="9">
    <source>
        <dbReference type="EMBL" id="MBC5617302.1"/>
    </source>
</evidence>
<evidence type="ECO:0000256" key="4">
    <source>
        <dbReference type="ARBA" id="ARBA00022989"/>
    </source>
</evidence>
<protein>
    <submittedName>
        <fullName evidence="9">ABC transporter permease</fullName>
    </submittedName>
</protein>
<dbReference type="InterPro" id="IPR050250">
    <property type="entry name" value="Macrolide_Exporter_MacB"/>
</dbReference>
<feature type="domain" description="ABC3 transporter permease C-terminal" evidence="7">
    <location>
        <begin position="665"/>
        <end position="778"/>
    </location>
</feature>
<evidence type="ECO:0000256" key="6">
    <source>
        <dbReference type="SAM" id="Phobius"/>
    </source>
</evidence>
<feature type="transmembrane region" description="Helical" evidence="6">
    <location>
        <begin position="16"/>
        <end position="36"/>
    </location>
</feature>
<feature type="transmembrane region" description="Helical" evidence="6">
    <location>
        <begin position="713"/>
        <end position="736"/>
    </location>
</feature>
<dbReference type="PANTHER" id="PTHR30572">
    <property type="entry name" value="MEMBRANE COMPONENT OF TRANSPORTER-RELATED"/>
    <property type="match status" value="1"/>
</dbReference>
<keyword evidence="3 6" id="KW-0812">Transmembrane</keyword>
<dbReference type="InterPro" id="IPR025857">
    <property type="entry name" value="MacB_PCD"/>
</dbReference>
<evidence type="ECO:0000256" key="3">
    <source>
        <dbReference type="ARBA" id="ARBA00022692"/>
    </source>
</evidence>
<dbReference type="EMBL" id="JACOOK010000005">
    <property type="protein sequence ID" value="MBC5617302.1"/>
    <property type="molecule type" value="Genomic_DNA"/>
</dbReference>
<feature type="transmembrane region" description="Helical" evidence="6">
    <location>
        <begin position="662"/>
        <end position="684"/>
    </location>
</feature>
<feature type="transmembrane region" description="Helical" evidence="6">
    <location>
        <begin position="748"/>
        <end position="768"/>
    </location>
</feature>
<evidence type="ECO:0000256" key="5">
    <source>
        <dbReference type="ARBA" id="ARBA00023136"/>
    </source>
</evidence>
<comment type="caution">
    <text evidence="9">The sequence shown here is derived from an EMBL/GenBank/DDBJ whole genome shotgun (WGS) entry which is preliminary data.</text>
</comment>
<feature type="domain" description="ABC3 transporter permease C-terminal" evidence="7">
    <location>
        <begin position="285"/>
        <end position="397"/>
    </location>
</feature>
<feature type="transmembrane region" description="Helical" evidence="6">
    <location>
        <begin position="280"/>
        <end position="301"/>
    </location>
</feature>
<gene>
    <name evidence="9" type="ORF">H8S08_09795</name>
</gene>
<evidence type="ECO:0000256" key="1">
    <source>
        <dbReference type="ARBA" id="ARBA00004651"/>
    </source>
</evidence>
<feature type="domain" description="MacB-like periplasmic core" evidence="8">
    <location>
        <begin position="18"/>
        <end position="236"/>
    </location>
</feature>
<dbReference type="Proteomes" id="UP000636891">
    <property type="component" value="Unassembled WGS sequence"/>
</dbReference>
<keyword evidence="5 6" id="KW-0472">Membrane</keyword>
<evidence type="ECO:0000256" key="2">
    <source>
        <dbReference type="ARBA" id="ARBA00022475"/>
    </source>
</evidence>
<comment type="subcellular location">
    <subcellularLocation>
        <location evidence="1">Cell membrane</location>
        <topology evidence="1">Multi-pass membrane protein</topology>
    </subcellularLocation>
</comment>
<proteinExistence type="predicted"/>
<dbReference type="Pfam" id="PF02687">
    <property type="entry name" value="FtsX"/>
    <property type="match status" value="2"/>
</dbReference>
<reference evidence="9 10" key="1">
    <citation type="submission" date="2020-08" db="EMBL/GenBank/DDBJ databases">
        <title>Genome public.</title>
        <authorList>
            <person name="Liu C."/>
            <person name="Sun Q."/>
        </authorList>
    </citation>
    <scope>NUCLEOTIDE SEQUENCE [LARGE SCALE GENOMIC DNA]</scope>
    <source>
        <strain evidence="9 10">New-7</strain>
    </source>
</reference>
<dbReference type="Pfam" id="PF12704">
    <property type="entry name" value="MacB_PCD"/>
    <property type="match status" value="1"/>
</dbReference>
<feature type="transmembrane region" description="Helical" evidence="6">
    <location>
        <begin position="373"/>
        <end position="394"/>
    </location>
</feature>
<keyword evidence="2" id="KW-1003">Cell membrane</keyword>
<accession>A0ABR7CNS3</accession>
<sequence length="785" mass="88030">MTPLKNFFHVLKKYKIASLLNVIGLSIAFASFMIIMTQVKYDLSFDRHYKNADRIFRVENQAMTENGKYSANTSRLVAEKVFAAEPEIEKTGLIQSYQQLDIYDQSLGKDSRQGPFHFYTAEPDALDILEFEFVHGSPQRFSESGTVLISEQVATAIYGNQNPVGRSLIFDKDTEHPVEIVGVYKNFPQNATIRSNSIVRFIGQENAGNGNNWNYVYYIRLNARENAEQVMQAMNKKYQEFVGTGNSVPDNFFRLTPITETHFTQSVSYSPTDTGNRATVYSLMSIGVLIILIAMINFVNFSTSLIPTRIRSINVQKVLGGSNAAIRRNMIAESAGLAVVSFFVALLIVHAFSGTPLASDISAPCDVGADMPILWGTALIAVATGILSGIYPAFYSTSFAPALVVKGVFGLTPKGRRLRTVLISVQYAISITLIIVTLSIHRQNRYMQKSDMGFQRENILTTWVPREIADKRKTLADKLTSNPAITDVTFAAGPFVAKGRMRWGRSYKGKGITYDAYPVASNFLRFMGIRITNGRDFNENDDLKPEISQIFNETSQRKDSITVGEKMEDGTNIVGIARDFNFQPLQYGINPFAFVTFGTTEWGAWTPLRYLFVKTNGTDIPAVADFIRKSVKELVPDSQLDIRFMDEEIGNQYYKEQKLSNLLTLFSLLSILISIVGVFGLVLFETQYRRKEIGIRKIHGATVGEIFRMFNKIYVRIVLACFVVAVPIAYCIVDRWLENFAYKAPVEIWIYLAALAIVLGTTVATVLIQTYRAATDNPVQSLKKH</sequence>